<sequence length="132" mass="14852">MYKNTPSLSGTRTFPCEPRFNHNSQSFSTHTLGCCFCSSALRTFLFTFLWKTSHKHSVTRSCVHESREKHGPLICLSVCVCALSPRGGKFHFSLAFSSLLVWGGAQELGSRLHDVCSTRSRRRRWSVVVAVI</sequence>
<reference evidence="1" key="1">
    <citation type="submission" date="2021-05" db="EMBL/GenBank/DDBJ databases">
        <authorList>
            <person name="Alioto T."/>
            <person name="Alioto T."/>
            <person name="Gomez Garrido J."/>
        </authorList>
    </citation>
    <scope>NUCLEOTIDE SEQUENCE</scope>
</reference>
<protein>
    <submittedName>
        <fullName evidence="1">(northern house mosquito) hypothetical protein</fullName>
    </submittedName>
</protein>
<proteinExistence type="predicted"/>
<organism evidence="1">
    <name type="scientific">Culex pipiens</name>
    <name type="common">House mosquito</name>
    <dbReference type="NCBI Taxonomy" id="7175"/>
    <lineage>
        <taxon>Eukaryota</taxon>
        <taxon>Metazoa</taxon>
        <taxon>Ecdysozoa</taxon>
        <taxon>Arthropoda</taxon>
        <taxon>Hexapoda</taxon>
        <taxon>Insecta</taxon>
        <taxon>Pterygota</taxon>
        <taxon>Neoptera</taxon>
        <taxon>Endopterygota</taxon>
        <taxon>Diptera</taxon>
        <taxon>Nematocera</taxon>
        <taxon>Culicoidea</taxon>
        <taxon>Culicidae</taxon>
        <taxon>Culicinae</taxon>
        <taxon>Culicini</taxon>
        <taxon>Culex</taxon>
        <taxon>Culex</taxon>
    </lineage>
</organism>
<evidence type="ECO:0000313" key="1">
    <source>
        <dbReference type="EMBL" id="CAG6496011.1"/>
    </source>
</evidence>
<accession>A0A8D8CSC2</accession>
<name>A0A8D8CSC2_CULPI</name>
<dbReference type="EMBL" id="HBUE01130159">
    <property type="protein sequence ID" value="CAG6496011.1"/>
    <property type="molecule type" value="Transcribed_RNA"/>
</dbReference>
<dbReference type="AlphaFoldDB" id="A0A8D8CSC2"/>